<dbReference type="KEGG" id="alkq:M9189_09965"/>
<evidence type="ECO:0000256" key="2">
    <source>
        <dbReference type="SAM" id="MobiDB-lite"/>
    </source>
</evidence>
<dbReference type="Pfam" id="PF00076">
    <property type="entry name" value="RRM_1"/>
    <property type="match status" value="1"/>
</dbReference>
<dbReference type="RefSeq" id="WP_250722854.1">
    <property type="nucleotide sequence ID" value="NZ_CP098400.1"/>
</dbReference>
<keyword evidence="5" id="KW-1185">Reference proteome</keyword>
<dbReference type="SUPFAM" id="SSF54928">
    <property type="entry name" value="RNA-binding domain, RBD"/>
    <property type="match status" value="1"/>
</dbReference>
<dbReference type="Proteomes" id="UP001056426">
    <property type="component" value="Chromosome"/>
</dbReference>
<reference evidence="4" key="2">
    <citation type="submission" date="2022-06" db="EMBL/GenBank/DDBJ databases">
        <title>Xiashengella guii gen. nov. sp. nov., a bacterium isolated form anaerobic digestion tank.</title>
        <authorList>
            <person name="Huang H."/>
        </authorList>
    </citation>
    <scope>NUCLEOTIDE SEQUENCE</scope>
    <source>
        <strain evidence="4">Ai-910</strain>
    </source>
</reference>
<dbReference type="AlphaFoldDB" id="A0A9J6ZMR5"/>
<evidence type="ECO:0000313" key="5">
    <source>
        <dbReference type="Proteomes" id="UP001056426"/>
    </source>
</evidence>
<organism evidence="4 5">
    <name type="scientific">Xiashengella succiniciproducens</name>
    <dbReference type="NCBI Taxonomy" id="2949635"/>
    <lineage>
        <taxon>Bacteria</taxon>
        <taxon>Pseudomonadati</taxon>
        <taxon>Bacteroidota</taxon>
        <taxon>Bacteroidia</taxon>
        <taxon>Marinilabiliales</taxon>
        <taxon>Marinilabiliaceae</taxon>
        <taxon>Xiashengella</taxon>
    </lineage>
</organism>
<dbReference type="PROSITE" id="PS50102">
    <property type="entry name" value="RRM"/>
    <property type="match status" value="1"/>
</dbReference>
<dbReference type="InterPro" id="IPR012677">
    <property type="entry name" value="Nucleotide-bd_a/b_plait_sf"/>
</dbReference>
<dbReference type="Gene3D" id="3.30.70.330">
    <property type="match status" value="1"/>
</dbReference>
<proteinExistence type="predicted"/>
<protein>
    <submittedName>
        <fullName evidence="4">RNA-binding protein</fullName>
    </submittedName>
</protein>
<gene>
    <name evidence="4" type="ORF">M9189_09965</name>
</gene>
<dbReference type="InterPro" id="IPR000504">
    <property type="entry name" value="RRM_dom"/>
</dbReference>
<reference evidence="4" key="1">
    <citation type="submission" date="2022-05" db="EMBL/GenBank/DDBJ databases">
        <authorList>
            <person name="Sun X."/>
        </authorList>
    </citation>
    <scope>NUCLEOTIDE SEQUENCE</scope>
    <source>
        <strain evidence="4">Ai-910</strain>
    </source>
</reference>
<evidence type="ECO:0000313" key="4">
    <source>
        <dbReference type="EMBL" id="URW79178.1"/>
    </source>
</evidence>
<evidence type="ECO:0000259" key="3">
    <source>
        <dbReference type="PROSITE" id="PS50102"/>
    </source>
</evidence>
<dbReference type="GO" id="GO:0003723">
    <property type="term" value="F:RNA binding"/>
    <property type="evidence" value="ECO:0007669"/>
    <property type="project" value="UniProtKB-KW"/>
</dbReference>
<feature type="region of interest" description="Disordered" evidence="2">
    <location>
        <begin position="70"/>
        <end position="112"/>
    </location>
</feature>
<dbReference type="InterPro" id="IPR035979">
    <property type="entry name" value="RBD_domain_sf"/>
</dbReference>
<dbReference type="EMBL" id="CP098400">
    <property type="protein sequence ID" value="URW79178.1"/>
    <property type="molecule type" value="Genomic_DNA"/>
</dbReference>
<feature type="domain" description="RRM" evidence="3">
    <location>
        <begin position="1"/>
        <end position="79"/>
    </location>
</feature>
<accession>A0A9J6ZMR5</accession>
<sequence length="112" mass="12213">MNIFVGSLPFRLAEAELRELFEAYGEVSSARIITDKFSGKSRGFGFVEMPDDAEAQKAIDELNNSQVGGRTIVVNKSVERKEGGGGERRRPSGNQRGGSYGSDRRSGGGYHR</sequence>
<keyword evidence="1" id="KW-0694">RNA-binding</keyword>
<dbReference type="PANTHER" id="PTHR48027">
    <property type="entry name" value="HETEROGENEOUS NUCLEAR RIBONUCLEOPROTEIN 87F-RELATED"/>
    <property type="match status" value="1"/>
</dbReference>
<dbReference type="InterPro" id="IPR052462">
    <property type="entry name" value="SLIRP/GR-RBP-like"/>
</dbReference>
<dbReference type="CDD" id="cd21608">
    <property type="entry name" value="RRM2_NsCP33_like"/>
    <property type="match status" value="1"/>
</dbReference>
<dbReference type="InterPro" id="IPR048289">
    <property type="entry name" value="RRM2_NsCP33-like"/>
</dbReference>
<name>A0A9J6ZMR5_9BACT</name>
<dbReference type="SMART" id="SM00360">
    <property type="entry name" value="RRM"/>
    <property type="match status" value="1"/>
</dbReference>
<feature type="compositionally biased region" description="Basic and acidic residues" evidence="2">
    <location>
        <begin position="77"/>
        <end position="90"/>
    </location>
</feature>
<evidence type="ECO:0000256" key="1">
    <source>
        <dbReference type="ARBA" id="ARBA00022884"/>
    </source>
</evidence>